<evidence type="ECO:0000256" key="2">
    <source>
        <dbReference type="ARBA" id="ARBA00008814"/>
    </source>
</evidence>
<comment type="similarity">
    <text evidence="2">Belongs to the bacterial solute-binding protein 8 family.</text>
</comment>
<reference evidence="7 8" key="1">
    <citation type="submission" date="2016-10" db="EMBL/GenBank/DDBJ databases">
        <authorList>
            <person name="de Groot N.N."/>
        </authorList>
    </citation>
    <scope>NUCLEOTIDE SEQUENCE [LARGE SCALE GENOMIC DNA]</scope>
    <source>
        <strain evidence="7 8">A-4</strain>
    </source>
</reference>
<evidence type="ECO:0000313" key="7">
    <source>
        <dbReference type="EMBL" id="SDB33529.1"/>
    </source>
</evidence>
<dbReference type="eggNOG" id="COG0614">
    <property type="taxonomic scope" value="Bacteria"/>
</dbReference>
<dbReference type="PROSITE" id="PS51257">
    <property type="entry name" value="PROKAR_LIPOPROTEIN"/>
    <property type="match status" value="1"/>
</dbReference>
<dbReference type="PANTHER" id="PTHR30532:SF26">
    <property type="entry name" value="IRON(3+)-HYDROXAMATE-BINDING PROTEIN FHUD"/>
    <property type="match status" value="1"/>
</dbReference>
<accession>A0A1G6CKZ1</accession>
<keyword evidence="3" id="KW-0813">Transport</keyword>
<dbReference type="InterPro" id="IPR002491">
    <property type="entry name" value="ABC_transptr_periplasmic_BD"/>
</dbReference>
<feature type="chain" id="PRO_5038923396" evidence="5">
    <location>
        <begin position="19"/>
        <end position="315"/>
    </location>
</feature>
<dbReference type="SUPFAM" id="SSF53807">
    <property type="entry name" value="Helical backbone' metal receptor"/>
    <property type="match status" value="1"/>
</dbReference>
<keyword evidence="8" id="KW-1185">Reference proteome</keyword>
<dbReference type="PANTHER" id="PTHR30532">
    <property type="entry name" value="IRON III DICITRATE-BINDING PERIPLASMIC PROTEIN"/>
    <property type="match status" value="1"/>
</dbReference>
<evidence type="ECO:0000256" key="4">
    <source>
        <dbReference type="ARBA" id="ARBA00022729"/>
    </source>
</evidence>
<dbReference type="GO" id="GO:0030288">
    <property type="term" value="C:outer membrane-bounded periplasmic space"/>
    <property type="evidence" value="ECO:0007669"/>
    <property type="project" value="TreeGrafter"/>
</dbReference>
<dbReference type="Gene3D" id="3.40.50.1980">
    <property type="entry name" value="Nitrogenase molybdenum iron protein domain"/>
    <property type="match status" value="2"/>
</dbReference>
<evidence type="ECO:0000313" key="8">
    <source>
        <dbReference type="Proteomes" id="UP000182508"/>
    </source>
</evidence>
<dbReference type="STRING" id="439219.SAMN02910293_01665"/>
<sequence>MKKTLTTLLALFAVFALVACGNSSSQNSEKKSSSAISKMPEIQGFTYYGDIPQNPKKVVNFAYSYTGYLLELGIVPATYSLDLEKDSPAFGQDLENATQLTSSDTEAIVAQEPDLIIVFSTDENIDQLKEIAPTLVIEYASSDYLQMLTNLGQVFNKEEQATAWLNQWDEKVAEAKKDLSNVLTNDTSFTVMDFYEKNIYLYGDNWGRGGELIYQSLGYAAPQKVQEDVINKDGWFGISQEVIGDYIGDYAVVNVNSGTKEAASSLKESDVWKNIPAVQAGHVLEVDYNLFYFSDPMSLDMQLEAFVKAVKEANN</sequence>
<dbReference type="GO" id="GO:1901678">
    <property type="term" value="P:iron coordination entity transport"/>
    <property type="evidence" value="ECO:0007669"/>
    <property type="project" value="UniProtKB-ARBA"/>
</dbReference>
<gene>
    <name evidence="7" type="ORF">SAMN02910293_01665</name>
</gene>
<evidence type="ECO:0000259" key="6">
    <source>
        <dbReference type="PROSITE" id="PS50983"/>
    </source>
</evidence>
<dbReference type="Proteomes" id="UP000182508">
    <property type="component" value="Unassembled WGS sequence"/>
</dbReference>
<dbReference type="RefSeq" id="WP_018165409.1">
    <property type="nucleotide sequence ID" value="NZ_FMXP01000023.1"/>
</dbReference>
<feature type="domain" description="Fe/B12 periplasmic-binding" evidence="6">
    <location>
        <begin position="57"/>
        <end position="314"/>
    </location>
</feature>
<evidence type="ECO:0000256" key="3">
    <source>
        <dbReference type="ARBA" id="ARBA00022448"/>
    </source>
</evidence>
<name>A0A1G6CKZ1_9STRE</name>
<proteinExistence type="inferred from homology"/>
<dbReference type="PROSITE" id="PS50983">
    <property type="entry name" value="FE_B12_PBP"/>
    <property type="match status" value="1"/>
</dbReference>
<keyword evidence="4 5" id="KW-0732">Signal</keyword>
<protein>
    <submittedName>
        <fullName evidence="7">Iron complex transport system substrate-binding protein</fullName>
    </submittedName>
</protein>
<comment type="subcellular location">
    <subcellularLocation>
        <location evidence="1">Cell envelope</location>
    </subcellularLocation>
</comment>
<dbReference type="AlphaFoldDB" id="A0A1G6CKZ1"/>
<dbReference type="InterPro" id="IPR051313">
    <property type="entry name" value="Bact_iron-sidero_bind"/>
</dbReference>
<dbReference type="Pfam" id="PF01497">
    <property type="entry name" value="Peripla_BP_2"/>
    <property type="match status" value="1"/>
</dbReference>
<dbReference type="EMBL" id="FMXP01000023">
    <property type="protein sequence ID" value="SDB33529.1"/>
    <property type="molecule type" value="Genomic_DNA"/>
</dbReference>
<evidence type="ECO:0000256" key="1">
    <source>
        <dbReference type="ARBA" id="ARBA00004196"/>
    </source>
</evidence>
<organism evidence="7 8">
    <name type="scientific">Streptococcus henryi</name>
    <dbReference type="NCBI Taxonomy" id="439219"/>
    <lineage>
        <taxon>Bacteria</taxon>
        <taxon>Bacillati</taxon>
        <taxon>Bacillota</taxon>
        <taxon>Bacilli</taxon>
        <taxon>Lactobacillales</taxon>
        <taxon>Streptococcaceae</taxon>
        <taxon>Streptococcus</taxon>
    </lineage>
</organism>
<feature type="signal peptide" evidence="5">
    <location>
        <begin position="1"/>
        <end position="18"/>
    </location>
</feature>
<evidence type="ECO:0000256" key="5">
    <source>
        <dbReference type="SAM" id="SignalP"/>
    </source>
</evidence>